<name>A0A8C7GW91_ONCKI</name>
<dbReference type="GeneTree" id="ENSGT00730000111747"/>
<evidence type="ECO:0000256" key="2">
    <source>
        <dbReference type="SAM" id="MobiDB-lite"/>
    </source>
</evidence>
<feature type="region of interest" description="Disordered" evidence="2">
    <location>
        <begin position="217"/>
        <end position="370"/>
    </location>
</feature>
<feature type="compositionally biased region" description="Low complexity" evidence="2">
    <location>
        <begin position="155"/>
        <end position="172"/>
    </location>
</feature>
<dbReference type="PANTHER" id="PTHR28638">
    <property type="entry name" value="CELL CYCLE PROGRESSION PROTEIN 1"/>
    <property type="match status" value="1"/>
</dbReference>
<organism evidence="3 4">
    <name type="scientific">Oncorhynchus kisutch</name>
    <name type="common">Coho salmon</name>
    <name type="synonym">Salmo kisutch</name>
    <dbReference type="NCBI Taxonomy" id="8019"/>
    <lineage>
        <taxon>Eukaryota</taxon>
        <taxon>Metazoa</taxon>
        <taxon>Chordata</taxon>
        <taxon>Craniata</taxon>
        <taxon>Vertebrata</taxon>
        <taxon>Euteleostomi</taxon>
        <taxon>Actinopterygii</taxon>
        <taxon>Neopterygii</taxon>
        <taxon>Teleostei</taxon>
        <taxon>Protacanthopterygii</taxon>
        <taxon>Salmoniformes</taxon>
        <taxon>Salmonidae</taxon>
        <taxon>Salmoninae</taxon>
        <taxon>Oncorhynchus</taxon>
    </lineage>
</organism>
<feature type="compositionally biased region" description="Pro residues" evidence="2">
    <location>
        <begin position="290"/>
        <end position="301"/>
    </location>
</feature>
<dbReference type="PANTHER" id="PTHR28638:SF1">
    <property type="entry name" value="PRE-B-CELL LEUKEMIA TRANSCRIPTION FACTOR-INTERACTING PROTEIN 1"/>
    <property type="match status" value="1"/>
</dbReference>
<feature type="region of interest" description="Disordered" evidence="2">
    <location>
        <begin position="458"/>
        <end position="488"/>
    </location>
</feature>
<feature type="compositionally biased region" description="Pro residues" evidence="2">
    <location>
        <begin position="516"/>
        <end position="525"/>
    </location>
</feature>
<dbReference type="InterPro" id="IPR051990">
    <property type="entry name" value="CCPG1/PBIP1"/>
</dbReference>
<reference evidence="3" key="2">
    <citation type="submission" date="2025-09" db="UniProtKB">
        <authorList>
            <consortium name="Ensembl"/>
        </authorList>
    </citation>
    <scope>IDENTIFICATION</scope>
</reference>
<feature type="compositionally biased region" description="Polar residues" evidence="2">
    <location>
        <begin position="267"/>
        <end position="283"/>
    </location>
</feature>
<feature type="region of interest" description="Disordered" evidence="2">
    <location>
        <begin position="507"/>
        <end position="634"/>
    </location>
</feature>
<proteinExistence type="predicted"/>
<feature type="region of interest" description="Disordered" evidence="2">
    <location>
        <begin position="661"/>
        <end position="724"/>
    </location>
</feature>
<feature type="compositionally biased region" description="Basic and acidic residues" evidence="2">
    <location>
        <begin position="661"/>
        <end position="710"/>
    </location>
</feature>
<feature type="region of interest" description="Disordered" evidence="2">
    <location>
        <begin position="142"/>
        <end position="173"/>
    </location>
</feature>
<evidence type="ECO:0000313" key="3">
    <source>
        <dbReference type="Ensembl" id="ENSOKIP00005049338.1"/>
    </source>
</evidence>
<reference evidence="3" key="1">
    <citation type="submission" date="2025-08" db="UniProtKB">
        <authorList>
            <consortium name="Ensembl"/>
        </authorList>
    </citation>
    <scope>IDENTIFICATION</scope>
</reference>
<dbReference type="Proteomes" id="UP000694557">
    <property type="component" value="Unassembled WGS sequence"/>
</dbReference>
<dbReference type="AlphaFoldDB" id="A0A8C7GW91"/>
<feature type="compositionally biased region" description="Basic and acidic residues" evidence="2">
    <location>
        <begin position="466"/>
        <end position="488"/>
    </location>
</feature>
<feature type="compositionally biased region" description="Basic and acidic residues" evidence="2">
    <location>
        <begin position="540"/>
        <end position="634"/>
    </location>
</feature>
<keyword evidence="4" id="KW-1185">Reference proteome</keyword>
<protein>
    <submittedName>
        <fullName evidence="3">Pre-B-cell leukemia homeobox interacting protein 1a</fullName>
    </submittedName>
</protein>
<evidence type="ECO:0000313" key="4">
    <source>
        <dbReference type="Proteomes" id="UP000694557"/>
    </source>
</evidence>
<sequence length="850" mass="94557">MTRMKGKGALTNMELSQCNKCELHCCWAKAVSIITIGQPQEADGVLKKHSGSTSEYVVVSVLSLKGAMSDNSSSTGSSRSGSLTTSWTMLSPEEAAEIVDPVDGGTECLCDVPSLSEEVAGATEESKPSDQETPIETVLSEEGQQEMAPDTCEGPVPSRPTLLSPSPTSGVPLDHDLESQPEPPIIHSMVTSSPTDNEQLAAMPFVTHVDLVVPLDASFTEPPPSEVEPELSPVPESSPLDTHTDTGPVPESIALETSAPSAKHNLSIHTETPTPTGPPSDTVTDIGPAPESPAPDSPPPDTIGSEDAAQEPSLEMGETELPEKVTDIPKEKESPSSFDFGRAEEGNGLRRRNVAPTMTSEEEDDEEVEFKLAEGKGGKKGFSMNTCIVAALVLLCLGSLFLSDDSDELSGAEQNQDWLNDPQKMKELLDKLTQENHQISQLETQLQAHKEELNSALNAGSATGNENRKGDLEQENTMKEELSSLPGLKEELESLRARVTELSQLTAANQDTAPLPSSPTPPPTGQPGISNQSSTTVVPERSDLREGARVKEELQRQKVLLEESRKRLEGRKKDEGYQKSVRESLADIQRRLSEQVEKMGRIEGKKKQWESRNKDGKKGKDYSKGHWKKEEKEWKGEKYWKHCMEGRWKEKDERDWKANKENFHKEACKKSQDKWEREKNERRLDRDKRKQERLWQSRKDYKKESNHHQQDSNYQEQHQPHQYEHTSFWKHQEEKLGRNIRPLAGCSSVEDCASQEGLVPVELSEFEELLDGYLSKLEGATSDSKAEIQKLAAMFFRDSVFVHDKVLFSDFVEDVADILEDMVDILEDDDSLEEAMEFEREALWKFAATT</sequence>
<accession>A0A8C7GW91</accession>
<dbReference type="Ensembl" id="ENSOKIT00005051998.1">
    <property type="protein sequence ID" value="ENSOKIP00005049338.1"/>
    <property type="gene ID" value="ENSOKIG00005020723.1"/>
</dbReference>
<dbReference type="GO" id="GO:0016020">
    <property type="term" value="C:membrane"/>
    <property type="evidence" value="ECO:0007669"/>
    <property type="project" value="TreeGrafter"/>
</dbReference>
<keyword evidence="1" id="KW-0175">Coiled coil</keyword>
<feature type="compositionally biased region" description="Basic and acidic residues" evidence="2">
    <location>
        <begin position="321"/>
        <end position="334"/>
    </location>
</feature>
<evidence type="ECO:0000256" key="1">
    <source>
        <dbReference type="ARBA" id="ARBA00023054"/>
    </source>
</evidence>
<feature type="compositionally biased region" description="Low complexity" evidence="2">
    <location>
        <begin position="230"/>
        <end position="240"/>
    </location>
</feature>
<gene>
    <name evidence="3" type="primary">pbxip1a</name>
</gene>